<reference evidence="1" key="1">
    <citation type="submission" date="2023-08" db="EMBL/GenBank/DDBJ databases">
        <title>Pelteobagrus vachellii genome.</title>
        <authorList>
            <person name="Liu H."/>
        </authorList>
    </citation>
    <scope>NUCLEOTIDE SEQUENCE</scope>
    <source>
        <strain evidence="1">PRFRI_2022a</strain>
        <tissue evidence="1">Muscle</tissue>
    </source>
</reference>
<dbReference type="PANTHER" id="PTHR14628:SF1">
    <property type="entry name" value="BEN DOMAIN-CONTAINING PROTEIN 5"/>
    <property type="match status" value="1"/>
</dbReference>
<accession>A0AA88SRV3</accession>
<dbReference type="EMBL" id="JAVHJS010000012">
    <property type="protein sequence ID" value="KAK2840948.1"/>
    <property type="molecule type" value="Genomic_DNA"/>
</dbReference>
<dbReference type="Gene3D" id="1.10.10.2590">
    <property type="entry name" value="BEN domain"/>
    <property type="match status" value="1"/>
</dbReference>
<organism evidence="1 2">
    <name type="scientific">Tachysurus vachellii</name>
    <name type="common">Darkbarbel catfish</name>
    <name type="synonym">Pelteobagrus vachellii</name>
    <dbReference type="NCBI Taxonomy" id="175792"/>
    <lineage>
        <taxon>Eukaryota</taxon>
        <taxon>Metazoa</taxon>
        <taxon>Chordata</taxon>
        <taxon>Craniata</taxon>
        <taxon>Vertebrata</taxon>
        <taxon>Euteleostomi</taxon>
        <taxon>Actinopterygii</taxon>
        <taxon>Neopterygii</taxon>
        <taxon>Teleostei</taxon>
        <taxon>Ostariophysi</taxon>
        <taxon>Siluriformes</taxon>
        <taxon>Bagridae</taxon>
        <taxon>Tachysurus</taxon>
    </lineage>
</organism>
<keyword evidence="2" id="KW-1185">Reference proteome</keyword>
<dbReference type="PANTHER" id="PTHR14628">
    <property type="entry name" value="BEN DOMAIN-CONTAINING PROTEIN 5"/>
    <property type="match status" value="1"/>
</dbReference>
<dbReference type="Proteomes" id="UP001187315">
    <property type="component" value="Unassembled WGS sequence"/>
</dbReference>
<dbReference type="AlphaFoldDB" id="A0AA88SRV3"/>
<gene>
    <name evidence="1" type="ORF">Q7C36_012527</name>
</gene>
<evidence type="ECO:0000313" key="2">
    <source>
        <dbReference type="Proteomes" id="UP001187315"/>
    </source>
</evidence>
<evidence type="ECO:0000313" key="1">
    <source>
        <dbReference type="EMBL" id="KAK2840948.1"/>
    </source>
</evidence>
<name>A0AA88SRV3_TACVA</name>
<dbReference type="GO" id="GO:0045892">
    <property type="term" value="P:negative regulation of DNA-templated transcription"/>
    <property type="evidence" value="ECO:0007669"/>
    <property type="project" value="InterPro"/>
</dbReference>
<dbReference type="GO" id="GO:0003677">
    <property type="term" value="F:DNA binding"/>
    <property type="evidence" value="ECO:0007669"/>
    <property type="project" value="InterPro"/>
</dbReference>
<protein>
    <submittedName>
        <fullName evidence="1">Uncharacterized protein</fullName>
    </submittedName>
</protein>
<proteinExistence type="predicted"/>
<dbReference type="InterPro" id="IPR040391">
    <property type="entry name" value="BEND5"/>
</dbReference>
<comment type="caution">
    <text evidence="1">The sequence shown here is derived from an EMBL/GenBank/DDBJ whole genome shotgun (WGS) entry which is preliminary data.</text>
</comment>
<sequence length="173" mass="19430">MCVCVSVFVSECVCVFIANMTIGIRSKPHLVQNTSAPFPPRQFECCFSLLIFWCSQIVFGGTIHLRKKVWEKIRSSTRDSLFIKELAVAVWGTKTLEERSLTGKECPTTKSQADPLTQRQAESQDLQLRGECRGNYGVNSTLPQKSSSGGTQTLVTYITSLKDRKDDLHHKLE</sequence>